<dbReference type="Proteomes" id="UP000738349">
    <property type="component" value="Unassembled WGS sequence"/>
</dbReference>
<feature type="non-terminal residue" evidence="5">
    <location>
        <position position="53"/>
    </location>
</feature>
<evidence type="ECO:0000313" key="6">
    <source>
        <dbReference type="Proteomes" id="UP000738349"/>
    </source>
</evidence>
<dbReference type="PANTHER" id="PTHR45783">
    <property type="entry name" value="KINESIN LIGHT CHAIN"/>
    <property type="match status" value="1"/>
</dbReference>
<gene>
    <name evidence="5" type="ORF">EDB81DRAFT_905517</name>
</gene>
<dbReference type="AlphaFoldDB" id="A0A9P9E6J2"/>
<keyword evidence="6" id="KW-1185">Reference proteome</keyword>
<dbReference type="PANTHER" id="PTHR45783:SF3">
    <property type="entry name" value="KINESIN LIGHT CHAIN"/>
    <property type="match status" value="1"/>
</dbReference>
<evidence type="ECO:0000256" key="4">
    <source>
        <dbReference type="ARBA" id="ARBA00022803"/>
    </source>
</evidence>
<organism evidence="5 6">
    <name type="scientific">Dactylonectria macrodidyma</name>
    <dbReference type="NCBI Taxonomy" id="307937"/>
    <lineage>
        <taxon>Eukaryota</taxon>
        <taxon>Fungi</taxon>
        <taxon>Dikarya</taxon>
        <taxon>Ascomycota</taxon>
        <taxon>Pezizomycotina</taxon>
        <taxon>Sordariomycetes</taxon>
        <taxon>Hypocreomycetidae</taxon>
        <taxon>Hypocreales</taxon>
        <taxon>Nectriaceae</taxon>
        <taxon>Dactylonectria</taxon>
    </lineage>
</organism>
<dbReference type="Gene3D" id="1.25.40.10">
    <property type="entry name" value="Tetratricopeptide repeat domain"/>
    <property type="match status" value="1"/>
</dbReference>
<evidence type="ECO:0008006" key="7">
    <source>
        <dbReference type="Google" id="ProtNLM"/>
    </source>
</evidence>
<dbReference type="InterPro" id="IPR002151">
    <property type="entry name" value="Kinesin_light"/>
</dbReference>
<comment type="caution">
    <text evidence="5">The sequence shown here is derived from an EMBL/GenBank/DDBJ whole genome shotgun (WGS) entry which is preliminary data.</text>
</comment>
<dbReference type="SUPFAM" id="SSF48452">
    <property type="entry name" value="TPR-like"/>
    <property type="match status" value="1"/>
</dbReference>
<evidence type="ECO:0000256" key="2">
    <source>
        <dbReference type="ARBA" id="ARBA00022490"/>
    </source>
</evidence>
<comment type="subcellular location">
    <subcellularLocation>
        <location evidence="1">Cytoplasm</location>
    </subcellularLocation>
</comment>
<dbReference type="EMBL" id="JAGMUV010000017">
    <property type="protein sequence ID" value="KAH7130886.1"/>
    <property type="molecule type" value="Genomic_DNA"/>
</dbReference>
<evidence type="ECO:0000256" key="1">
    <source>
        <dbReference type="ARBA" id="ARBA00004496"/>
    </source>
</evidence>
<dbReference type="GO" id="GO:0005737">
    <property type="term" value="C:cytoplasm"/>
    <property type="evidence" value="ECO:0007669"/>
    <property type="project" value="UniProtKB-SubCell"/>
</dbReference>
<keyword evidence="3" id="KW-0677">Repeat</keyword>
<proteinExistence type="predicted"/>
<reference evidence="5" key="1">
    <citation type="journal article" date="2021" name="Nat. Commun.">
        <title>Genetic determinants of endophytism in the Arabidopsis root mycobiome.</title>
        <authorList>
            <person name="Mesny F."/>
            <person name="Miyauchi S."/>
            <person name="Thiergart T."/>
            <person name="Pickel B."/>
            <person name="Atanasova L."/>
            <person name="Karlsson M."/>
            <person name="Huettel B."/>
            <person name="Barry K.W."/>
            <person name="Haridas S."/>
            <person name="Chen C."/>
            <person name="Bauer D."/>
            <person name="Andreopoulos W."/>
            <person name="Pangilinan J."/>
            <person name="LaButti K."/>
            <person name="Riley R."/>
            <person name="Lipzen A."/>
            <person name="Clum A."/>
            <person name="Drula E."/>
            <person name="Henrissat B."/>
            <person name="Kohler A."/>
            <person name="Grigoriev I.V."/>
            <person name="Martin F.M."/>
            <person name="Hacquard S."/>
        </authorList>
    </citation>
    <scope>NUCLEOTIDE SEQUENCE</scope>
    <source>
        <strain evidence="5">MPI-CAGE-AT-0147</strain>
    </source>
</reference>
<accession>A0A9P9E6J2</accession>
<dbReference type="GO" id="GO:0007018">
    <property type="term" value="P:microtubule-based movement"/>
    <property type="evidence" value="ECO:0007669"/>
    <property type="project" value="TreeGrafter"/>
</dbReference>
<dbReference type="InterPro" id="IPR011990">
    <property type="entry name" value="TPR-like_helical_dom_sf"/>
</dbReference>
<dbReference type="GO" id="GO:0005871">
    <property type="term" value="C:kinesin complex"/>
    <property type="evidence" value="ECO:0007669"/>
    <property type="project" value="InterPro"/>
</dbReference>
<dbReference type="GO" id="GO:0019894">
    <property type="term" value="F:kinesin binding"/>
    <property type="evidence" value="ECO:0007669"/>
    <property type="project" value="TreeGrafter"/>
</dbReference>
<evidence type="ECO:0000256" key="3">
    <source>
        <dbReference type="ARBA" id="ARBA00022737"/>
    </source>
</evidence>
<dbReference type="OrthoDB" id="4860470at2759"/>
<evidence type="ECO:0000313" key="5">
    <source>
        <dbReference type="EMBL" id="KAH7130886.1"/>
    </source>
</evidence>
<protein>
    <recommendedName>
        <fullName evidence="7">Kinesin light chain</fullName>
    </recommendedName>
</protein>
<name>A0A9P9E6J2_9HYPO</name>
<dbReference type="Pfam" id="PF13424">
    <property type="entry name" value="TPR_12"/>
    <property type="match status" value="1"/>
</dbReference>
<keyword evidence="2" id="KW-0963">Cytoplasm</keyword>
<sequence>MLGVLYSDRGKFKDAEGMYGRALEDREKALGPNHTSTLDTVNNLGNLCLRQGR</sequence>
<keyword evidence="4" id="KW-0802">TPR repeat</keyword>